<keyword evidence="4" id="KW-0067">ATP-binding</keyword>
<evidence type="ECO:0000256" key="2">
    <source>
        <dbReference type="SAM" id="MobiDB-lite"/>
    </source>
</evidence>
<dbReference type="Proteomes" id="UP000549971">
    <property type="component" value="Unassembled WGS sequence"/>
</dbReference>
<feature type="domain" description="Clp R" evidence="3">
    <location>
        <begin position="300"/>
        <end position="366"/>
    </location>
</feature>
<keyword evidence="5" id="KW-1185">Reference proteome</keyword>
<evidence type="ECO:0000256" key="1">
    <source>
        <dbReference type="PROSITE-ProRule" id="PRU01251"/>
    </source>
</evidence>
<reference evidence="4 5" key="1">
    <citation type="submission" date="2020-08" db="EMBL/GenBank/DDBJ databases">
        <title>Sequencing the genomes of 1000 actinobacteria strains.</title>
        <authorList>
            <person name="Klenk H.-P."/>
        </authorList>
    </citation>
    <scope>NUCLEOTIDE SEQUENCE [LARGE SCALE GENOMIC DNA]</scope>
    <source>
        <strain evidence="4 5">DSM 28967</strain>
    </source>
</reference>
<dbReference type="GO" id="GO:0006508">
    <property type="term" value="P:proteolysis"/>
    <property type="evidence" value="ECO:0007669"/>
    <property type="project" value="UniProtKB-KW"/>
</dbReference>
<dbReference type="SUPFAM" id="SSF81923">
    <property type="entry name" value="Double Clp-N motif"/>
    <property type="match status" value="1"/>
</dbReference>
<accession>A0A7W9MZ14</accession>
<dbReference type="GO" id="GO:0005524">
    <property type="term" value="F:ATP binding"/>
    <property type="evidence" value="ECO:0007669"/>
    <property type="project" value="UniProtKB-KW"/>
</dbReference>
<gene>
    <name evidence="4" type="ORF">HDA39_007666</name>
</gene>
<feature type="region of interest" description="Disordered" evidence="2">
    <location>
        <begin position="71"/>
        <end position="92"/>
    </location>
</feature>
<evidence type="ECO:0000259" key="3">
    <source>
        <dbReference type="PROSITE" id="PS51903"/>
    </source>
</evidence>
<dbReference type="GO" id="GO:0008233">
    <property type="term" value="F:peptidase activity"/>
    <property type="evidence" value="ECO:0007669"/>
    <property type="project" value="UniProtKB-KW"/>
</dbReference>
<dbReference type="PROSITE" id="PS51903">
    <property type="entry name" value="CLP_R"/>
    <property type="match status" value="1"/>
</dbReference>
<dbReference type="Gene3D" id="1.10.1780.10">
    <property type="entry name" value="Clp, N-terminal domain"/>
    <property type="match status" value="2"/>
</dbReference>
<dbReference type="AlphaFoldDB" id="A0A7W9MZ14"/>
<evidence type="ECO:0000313" key="5">
    <source>
        <dbReference type="Proteomes" id="UP000549971"/>
    </source>
</evidence>
<keyword evidence="4" id="KW-0378">Hydrolase</keyword>
<name>A0A7W9MZ14_9ACTN</name>
<dbReference type="EMBL" id="JACHMY010000001">
    <property type="protein sequence ID" value="MBB5840932.1"/>
    <property type="molecule type" value="Genomic_DNA"/>
</dbReference>
<comment type="caution">
    <text evidence="4">The sequence shown here is derived from an EMBL/GenBank/DDBJ whole genome shotgun (WGS) entry which is preliminary data.</text>
</comment>
<dbReference type="InterPro" id="IPR036628">
    <property type="entry name" value="Clp_N_dom_sf"/>
</dbReference>
<keyword evidence="4" id="KW-0547">Nucleotide-binding</keyword>
<protein>
    <submittedName>
        <fullName evidence="4">ATP-dependent Clp protease ATP-binding subunit ClpA</fullName>
    </submittedName>
</protein>
<sequence length="366" mass="37642">MEIDHTTEAVRMLSRALARAARLGHPTTGTEHLLFALLDAETPTAKALAPRLNDAGALMGTLAAQDPPDWISTDNADPAAPAGKPRTTAGMAADADTGASADVEHLVAAVLREADWGRKKRAIAAAAATPALRACLSGAVVHAGGQVVTSSHFLAALLDLPGCRAVEALRLRRVDRAAVAAALDLSAGTSPAAAAHDVLRRTGSFPGGLTGRLAKWMRGSETPMLFGAAAEARRQALRRGRGEIDSADLLLGVLSLDRLLLQAGRDEGTPADTGAATLAAEGIVLSRLLAAAAVDPPQPFERPFPVHSSARQARTRARLIASDENAPEIGTAHLAAALLEEQNGPVAALLTAAGIHRPASPTAPRP</sequence>
<keyword evidence="4" id="KW-0645">Protease</keyword>
<evidence type="ECO:0000313" key="4">
    <source>
        <dbReference type="EMBL" id="MBB5840932.1"/>
    </source>
</evidence>
<organism evidence="4 5">
    <name type="scientific">Kribbella italica</name>
    <dbReference type="NCBI Taxonomy" id="1540520"/>
    <lineage>
        <taxon>Bacteria</taxon>
        <taxon>Bacillati</taxon>
        <taxon>Actinomycetota</taxon>
        <taxon>Actinomycetes</taxon>
        <taxon>Propionibacteriales</taxon>
        <taxon>Kribbellaceae</taxon>
        <taxon>Kribbella</taxon>
    </lineage>
</organism>
<dbReference type="InterPro" id="IPR004176">
    <property type="entry name" value="Clp_R_N"/>
</dbReference>
<keyword evidence="1" id="KW-0677">Repeat</keyword>
<dbReference type="RefSeq" id="WP_184803643.1">
    <property type="nucleotide sequence ID" value="NZ_JACHMY010000001.1"/>
</dbReference>
<proteinExistence type="predicted"/>